<dbReference type="PANTHER" id="PTHR43298:SF2">
    <property type="entry name" value="FMN_FAD EXPORTER YEEO-RELATED"/>
    <property type="match status" value="1"/>
</dbReference>
<accession>A0A6N3EJH0</accession>
<dbReference type="RefSeq" id="WP_156684608.1">
    <property type="nucleotide sequence ID" value="NZ_CACRUA010000025.1"/>
</dbReference>
<feature type="transmembrane region" description="Helical" evidence="13">
    <location>
        <begin position="386"/>
        <end position="408"/>
    </location>
</feature>
<keyword evidence="8 13" id="KW-0812">Transmembrane</keyword>
<dbReference type="PANTHER" id="PTHR43298">
    <property type="entry name" value="MULTIDRUG RESISTANCE PROTEIN NORM-RELATED"/>
    <property type="match status" value="1"/>
</dbReference>
<evidence type="ECO:0000256" key="2">
    <source>
        <dbReference type="ARBA" id="ARBA00004651"/>
    </source>
</evidence>
<evidence type="ECO:0000256" key="6">
    <source>
        <dbReference type="ARBA" id="ARBA00022449"/>
    </source>
</evidence>
<feature type="transmembrane region" description="Helical" evidence="13">
    <location>
        <begin position="59"/>
        <end position="82"/>
    </location>
</feature>
<dbReference type="InterPro" id="IPR050222">
    <property type="entry name" value="MATE_MdtK"/>
</dbReference>
<feature type="transmembrane region" description="Helical" evidence="13">
    <location>
        <begin position="357"/>
        <end position="379"/>
    </location>
</feature>
<feature type="transmembrane region" description="Helical" evidence="13">
    <location>
        <begin position="94"/>
        <end position="116"/>
    </location>
</feature>
<protein>
    <recommendedName>
        <fullName evidence="4">Probable multidrug resistance protein NorM</fullName>
    </recommendedName>
    <alternativeName>
        <fullName evidence="12">Multidrug-efflux transporter</fullName>
    </alternativeName>
</protein>
<evidence type="ECO:0000256" key="9">
    <source>
        <dbReference type="ARBA" id="ARBA00022989"/>
    </source>
</evidence>
<feature type="transmembrane region" description="Helical" evidence="13">
    <location>
        <begin position="321"/>
        <end position="345"/>
    </location>
</feature>
<evidence type="ECO:0000256" key="13">
    <source>
        <dbReference type="SAM" id="Phobius"/>
    </source>
</evidence>
<gene>
    <name evidence="14" type="ORF">CSLFYP84_02056</name>
</gene>
<keyword evidence="11 13" id="KW-0472">Membrane</keyword>
<evidence type="ECO:0000256" key="10">
    <source>
        <dbReference type="ARBA" id="ARBA00023065"/>
    </source>
</evidence>
<dbReference type="GO" id="GO:0015297">
    <property type="term" value="F:antiporter activity"/>
    <property type="evidence" value="ECO:0007669"/>
    <property type="project" value="UniProtKB-KW"/>
</dbReference>
<evidence type="ECO:0000256" key="8">
    <source>
        <dbReference type="ARBA" id="ARBA00022692"/>
    </source>
</evidence>
<dbReference type="NCBIfam" id="TIGR00797">
    <property type="entry name" value="matE"/>
    <property type="match status" value="1"/>
</dbReference>
<feature type="transmembrane region" description="Helical" evidence="13">
    <location>
        <begin position="283"/>
        <end position="300"/>
    </location>
</feature>
<keyword evidence="5" id="KW-0813">Transport</keyword>
<evidence type="ECO:0000256" key="5">
    <source>
        <dbReference type="ARBA" id="ARBA00022448"/>
    </source>
</evidence>
<evidence type="ECO:0000256" key="11">
    <source>
        <dbReference type="ARBA" id="ARBA00023136"/>
    </source>
</evidence>
<keyword evidence="10" id="KW-0406">Ion transport</keyword>
<dbReference type="AlphaFoldDB" id="A0A6N3EJH0"/>
<feature type="transmembrane region" description="Helical" evidence="13">
    <location>
        <begin position="235"/>
        <end position="263"/>
    </location>
</feature>
<dbReference type="GO" id="GO:0042910">
    <property type="term" value="F:xenobiotic transmembrane transporter activity"/>
    <property type="evidence" value="ECO:0007669"/>
    <property type="project" value="InterPro"/>
</dbReference>
<feature type="transmembrane region" description="Helical" evidence="13">
    <location>
        <begin position="414"/>
        <end position="437"/>
    </location>
</feature>
<keyword evidence="9 13" id="KW-1133">Transmembrane helix</keyword>
<evidence type="ECO:0000256" key="3">
    <source>
        <dbReference type="ARBA" id="ARBA00010199"/>
    </source>
</evidence>
<keyword evidence="6" id="KW-0050">Antiport</keyword>
<dbReference type="GO" id="GO:0005886">
    <property type="term" value="C:plasma membrane"/>
    <property type="evidence" value="ECO:0007669"/>
    <property type="project" value="UniProtKB-SubCell"/>
</dbReference>
<sequence length="450" mass="48054">MQIGHSLTEGSVRRQLILFSFPFFLSSLIQNLYMTADMLIVQWVNGAAGSSAVGIGGEIVSAFTFLIIGFASGGTVLISQYVGARRGEDVEQTIGTLLTLFALAAVFMTAVMHIAARPFLILLRTPAESFENACSYMQICMLGNFFVFEYNAISSVLNGTGDSKRPLIFVTISGTLNVFLDLLFVAGFKMGPNGSAWATVLSQAVSFVISAAYLIRKSSIFRLTRRNLKLSRTKVLLIIKIGFPAAVQNSISSVSFMFLTALINQYGYAASAAAQLAGKFNNIAMLPSSAMSGAMAVMSGQNIGARKYERALSCLKEGIGLSLIVGIPLFLASISFTPQFMSILARGEPEVIRYGTLYIRGFCADYLLTAFVFSANGFITGTGHTLITLCSNVLQGIVIRIPVAWALALGLNMGILGIGIAVPAATLGGGILVFAYIATGRWKQDVTTVD</sequence>
<dbReference type="CDD" id="cd13138">
    <property type="entry name" value="MATE_yoeA_like"/>
    <property type="match status" value="1"/>
</dbReference>
<reference evidence="14" key="1">
    <citation type="submission" date="2019-11" db="EMBL/GenBank/DDBJ databases">
        <authorList>
            <person name="Feng L."/>
        </authorList>
    </citation>
    <scope>NUCLEOTIDE SEQUENCE</scope>
    <source>
        <strain evidence="14">CsymbiosumLFYP84</strain>
    </source>
</reference>
<comment type="similarity">
    <text evidence="3">Belongs to the multi antimicrobial extrusion (MATE) (TC 2.A.66.1) family.</text>
</comment>
<evidence type="ECO:0000256" key="12">
    <source>
        <dbReference type="ARBA" id="ARBA00031636"/>
    </source>
</evidence>
<evidence type="ECO:0000313" key="14">
    <source>
        <dbReference type="EMBL" id="VYU38881.1"/>
    </source>
</evidence>
<dbReference type="PIRSF" id="PIRSF006603">
    <property type="entry name" value="DinF"/>
    <property type="match status" value="1"/>
</dbReference>
<evidence type="ECO:0000256" key="4">
    <source>
        <dbReference type="ARBA" id="ARBA00020268"/>
    </source>
</evidence>
<proteinExistence type="inferred from homology"/>
<dbReference type="Pfam" id="PF01554">
    <property type="entry name" value="MatE"/>
    <property type="match status" value="2"/>
</dbReference>
<keyword evidence="7" id="KW-1003">Cell membrane</keyword>
<feature type="transmembrane region" description="Helical" evidence="13">
    <location>
        <begin position="136"/>
        <end position="154"/>
    </location>
</feature>
<evidence type="ECO:0000256" key="7">
    <source>
        <dbReference type="ARBA" id="ARBA00022475"/>
    </source>
</evidence>
<name>A0A6N3EJH0_CLOSY</name>
<dbReference type="EMBL" id="CACRUA010000025">
    <property type="protein sequence ID" value="VYU38881.1"/>
    <property type="molecule type" value="Genomic_DNA"/>
</dbReference>
<feature type="transmembrane region" description="Helical" evidence="13">
    <location>
        <begin position="166"/>
        <end position="188"/>
    </location>
</feature>
<evidence type="ECO:0000256" key="1">
    <source>
        <dbReference type="ARBA" id="ARBA00003408"/>
    </source>
</evidence>
<comment type="function">
    <text evidence="1">Multidrug efflux pump.</text>
</comment>
<organism evidence="14">
    <name type="scientific">Clostridium symbiosum</name>
    <name type="common">Bacteroides symbiosus</name>
    <dbReference type="NCBI Taxonomy" id="1512"/>
    <lineage>
        <taxon>Bacteria</taxon>
        <taxon>Bacillati</taxon>
        <taxon>Bacillota</taxon>
        <taxon>Clostridia</taxon>
        <taxon>Lachnospirales</taxon>
        <taxon>Lachnospiraceae</taxon>
        <taxon>Otoolea</taxon>
    </lineage>
</organism>
<dbReference type="GO" id="GO:0006811">
    <property type="term" value="P:monoatomic ion transport"/>
    <property type="evidence" value="ECO:0007669"/>
    <property type="project" value="UniProtKB-KW"/>
</dbReference>
<comment type="subcellular location">
    <subcellularLocation>
        <location evidence="2">Cell membrane</location>
        <topology evidence="2">Multi-pass membrane protein</topology>
    </subcellularLocation>
</comment>
<feature type="transmembrane region" description="Helical" evidence="13">
    <location>
        <begin position="16"/>
        <end position="33"/>
    </location>
</feature>
<dbReference type="InterPro" id="IPR002528">
    <property type="entry name" value="MATE_fam"/>
</dbReference>
<feature type="transmembrane region" description="Helical" evidence="13">
    <location>
        <begin position="194"/>
        <end position="215"/>
    </location>
</feature>
<dbReference type="InterPro" id="IPR048279">
    <property type="entry name" value="MdtK-like"/>
</dbReference>